<reference evidence="3" key="1">
    <citation type="journal article" date="2010" name="Nature">
        <title>The Amphimedon queenslandica genome and the evolution of animal complexity.</title>
        <authorList>
            <person name="Srivastava M."/>
            <person name="Simakov O."/>
            <person name="Chapman J."/>
            <person name="Fahey B."/>
            <person name="Gauthier M.E."/>
            <person name="Mitros T."/>
            <person name="Richards G.S."/>
            <person name="Conaco C."/>
            <person name="Dacre M."/>
            <person name="Hellsten U."/>
            <person name="Larroux C."/>
            <person name="Putnam N.H."/>
            <person name="Stanke M."/>
            <person name="Adamska M."/>
            <person name="Darling A."/>
            <person name="Degnan S.M."/>
            <person name="Oakley T.H."/>
            <person name="Plachetzki D.C."/>
            <person name="Zhai Y."/>
            <person name="Adamski M."/>
            <person name="Calcino A."/>
            <person name="Cummins S.F."/>
            <person name="Goodstein D.M."/>
            <person name="Harris C."/>
            <person name="Jackson D.J."/>
            <person name="Leys S.P."/>
            <person name="Shu S."/>
            <person name="Woodcroft B.J."/>
            <person name="Vervoort M."/>
            <person name="Kosik K.S."/>
            <person name="Manning G."/>
            <person name="Degnan B.M."/>
            <person name="Rokhsar D.S."/>
        </authorList>
    </citation>
    <scope>NUCLEOTIDE SEQUENCE [LARGE SCALE GENOMIC DNA]</scope>
</reference>
<dbReference type="EnsemblMetazoa" id="XM_020008770.1">
    <property type="protein sequence ID" value="XP_019864329.1"/>
    <property type="gene ID" value="LOC100632146"/>
</dbReference>
<accession>A0A1X7VKM3</accession>
<name>A0A1X7VKM3_AMPQE</name>
<dbReference type="KEGG" id="aqu:100632146"/>
<sequence>MSTNPTKKKVQSPINYEKLQELCLRAKSESNPLKHEDFMKEYPLLFVSSEHKEPRKRSSTLYSSRLSTANNKLPQVERPRSVSAYGWRRADQIQELILRNRLRGMANVGLKYPPFRDEEQVKRLSSLLLHFPKLLPQSLDPLVREKIATWISAERITERKGISLPREGGLYIILKGRVQETLKDSNTGEYTTNILRIGEVFGEMKEMAYPPKLSYPTYVGEKNSIVLRVTLNDLTRAKEMIKERQLHVHLQFIETSPLLKTFPLHIRQKLAMNIQWKEIPAKTKVLIEGEPIVHLSVIKEGRCKVTKSTTCLALEKVCIGEIGEGACIGELVIEGCEISPYTVISVAPLHVGQITVQCIRALAMQELLTSEQRYSINLPSEEILQKMYAEKQMNKQWNSLKKTIIDEVYKEKQGARTKSAFS</sequence>
<dbReference type="PANTHER" id="PTHR23011">
    <property type="entry name" value="CYCLIC NUCLEOTIDE-BINDING DOMAIN CONTAINING PROTEIN"/>
    <property type="match status" value="1"/>
</dbReference>
<dbReference type="SMART" id="SM00100">
    <property type="entry name" value="cNMP"/>
    <property type="match status" value="2"/>
</dbReference>
<dbReference type="InterPro" id="IPR014710">
    <property type="entry name" value="RmlC-like_jellyroll"/>
</dbReference>
<dbReference type="InterPro" id="IPR000595">
    <property type="entry name" value="cNMP-bd_dom"/>
</dbReference>
<dbReference type="Proteomes" id="UP000007879">
    <property type="component" value="Unassembled WGS sequence"/>
</dbReference>
<dbReference type="EnsemblMetazoa" id="Aqu2.1.40931_001">
    <property type="protein sequence ID" value="Aqu2.1.40931_001"/>
    <property type="gene ID" value="Aqu2.1.40931"/>
</dbReference>
<feature type="domain" description="Cyclic nucleotide-binding" evidence="1">
    <location>
        <begin position="258"/>
        <end position="333"/>
    </location>
</feature>
<keyword evidence="3" id="KW-1185">Reference proteome</keyword>
<dbReference type="PANTHER" id="PTHR23011:SF32">
    <property type="entry name" value="CYCLIC NUCLEOTIDE-BINDING DOMAIN-CONTAINING PROTEIN 1"/>
    <property type="match status" value="1"/>
</dbReference>
<evidence type="ECO:0000313" key="2">
    <source>
        <dbReference type="EnsemblMetazoa" id="Aqu2.1.40931_001"/>
    </source>
</evidence>
<dbReference type="AlphaFoldDB" id="A0A1X7VKM3"/>
<dbReference type="InParanoid" id="A0A1X7VKM3"/>
<dbReference type="CDD" id="cd00038">
    <property type="entry name" value="CAP_ED"/>
    <property type="match status" value="2"/>
</dbReference>
<organism evidence="2">
    <name type="scientific">Amphimedon queenslandica</name>
    <name type="common">Sponge</name>
    <dbReference type="NCBI Taxonomy" id="400682"/>
    <lineage>
        <taxon>Eukaryota</taxon>
        <taxon>Metazoa</taxon>
        <taxon>Porifera</taxon>
        <taxon>Demospongiae</taxon>
        <taxon>Heteroscleromorpha</taxon>
        <taxon>Haplosclerida</taxon>
        <taxon>Niphatidae</taxon>
        <taxon>Amphimedon</taxon>
    </lineage>
</organism>
<proteinExistence type="predicted"/>
<evidence type="ECO:0000259" key="1">
    <source>
        <dbReference type="PROSITE" id="PS50042"/>
    </source>
</evidence>
<feature type="domain" description="Cyclic nucleotide-binding" evidence="1">
    <location>
        <begin position="170"/>
        <end position="212"/>
    </location>
</feature>
<dbReference type="PROSITE" id="PS50042">
    <property type="entry name" value="CNMP_BINDING_3"/>
    <property type="match status" value="2"/>
</dbReference>
<dbReference type="Gene3D" id="2.60.120.10">
    <property type="entry name" value="Jelly Rolls"/>
    <property type="match status" value="1"/>
</dbReference>
<gene>
    <name evidence="2" type="primary">100632146</name>
</gene>
<dbReference type="InterPro" id="IPR018490">
    <property type="entry name" value="cNMP-bd_dom_sf"/>
</dbReference>
<reference evidence="2" key="2">
    <citation type="submission" date="2017-05" db="UniProtKB">
        <authorList>
            <consortium name="EnsemblMetazoa"/>
        </authorList>
    </citation>
    <scope>IDENTIFICATION</scope>
</reference>
<evidence type="ECO:0000313" key="3">
    <source>
        <dbReference type="Proteomes" id="UP000007879"/>
    </source>
</evidence>
<protein>
    <recommendedName>
        <fullName evidence="1">Cyclic nucleotide-binding domain-containing protein</fullName>
    </recommendedName>
</protein>
<dbReference type="SUPFAM" id="SSF51206">
    <property type="entry name" value="cAMP-binding domain-like"/>
    <property type="match status" value="2"/>
</dbReference>